<dbReference type="Gene3D" id="3.40.50.300">
    <property type="entry name" value="P-loop containing nucleotide triphosphate hydrolases"/>
    <property type="match status" value="1"/>
</dbReference>
<dbReference type="PANTHER" id="PTHR44129">
    <property type="entry name" value="WD REPEAT-CONTAINING PROTEIN POP1"/>
    <property type="match status" value="1"/>
</dbReference>
<dbReference type="InterPro" id="IPR027417">
    <property type="entry name" value="P-loop_NTPase"/>
</dbReference>
<dbReference type="InterPro" id="IPR001680">
    <property type="entry name" value="WD40_rpt"/>
</dbReference>
<evidence type="ECO:0000256" key="3">
    <source>
        <dbReference type="PROSITE-ProRule" id="PRU00221"/>
    </source>
</evidence>
<feature type="repeat" description="WD" evidence="3">
    <location>
        <begin position="1092"/>
        <end position="1123"/>
    </location>
</feature>
<reference evidence="5" key="2">
    <citation type="submission" date="2023-05" db="EMBL/GenBank/DDBJ databases">
        <authorList>
            <consortium name="Lawrence Berkeley National Laboratory"/>
            <person name="Steindorff A."/>
            <person name="Hensen N."/>
            <person name="Bonometti L."/>
            <person name="Westerberg I."/>
            <person name="Brannstrom I.O."/>
            <person name="Guillou S."/>
            <person name="Cros-Aarteil S."/>
            <person name="Calhoun S."/>
            <person name="Haridas S."/>
            <person name="Kuo A."/>
            <person name="Mondo S."/>
            <person name="Pangilinan J."/>
            <person name="Riley R."/>
            <person name="Labutti K."/>
            <person name="Andreopoulos B."/>
            <person name="Lipzen A."/>
            <person name="Chen C."/>
            <person name="Yanf M."/>
            <person name="Daum C."/>
            <person name="Ng V."/>
            <person name="Clum A."/>
            <person name="Ohm R."/>
            <person name="Martin F."/>
            <person name="Silar P."/>
            <person name="Natvig D."/>
            <person name="Lalanne C."/>
            <person name="Gautier V."/>
            <person name="Ament-Velasquez S.L."/>
            <person name="Kruys A."/>
            <person name="Hutchinson M.I."/>
            <person name="Powell A.J."/>
            <person name="Barry K."/>
            <person name="Miller A.N."/>
            <person name="Grigoriev I.V."/>
            <person name="Debuchy R."/>
            <person name="Gladieux P."/>
            <person name="Thoren M.H."/>
            <person name="Johannesson H."/>
        </authorList>
    </citation>
    <scope>NUCLEOTIDE SEQUENCE</scope>
    <source>
        <strain evidence="5">CBS 359.72</strain>
    </source>
</reference>
<feature type="repeat" description="WD" evidence="3">
    <location>
        <begin position="989"/>
        <end position="1030"/>
    </location>
</feature>
<dbReference type="InterPro" id="IPR015943">
    <property type="entry name" value="WD40/YVTN_repeat-like_dom_sf"/>
</dbReference>
<evidence type="ECO:0000313" key="5">
    <source>
        <dbReference type="EMBL" id="KAK4247279.1"/>
    </source>
</evidence>
<accession>A0AAN7HQ18</accession>
<feature type="domain" description="Nephrocystin 3-like N-terminal" evidence="4">
    <location>
        <begin position="258"/>
        <end position="417"/>
    </location>
</feature>
<dbReference type="PROSITE" id="PS50294">
    <property type="entry name" value="WD_REPEATS_REGION"/>
    <property type="match status" value="8"/>
</dbReference>
<feature type="repeat" description="WD" evidence="3">
    <location>
        <begin position="861"/>
        <end position="902"/>
    </location>
</feature>
<feature type="repeat" description="WD" evidence="3">
    <location>
        <begin position="1157"/>
        <end position="1185"/>
    </location>
</feature>
<keyword evidence="1 3" id="KW-0853">WD repeat</keyword>
<feature type="repeat" description="WD" evidence="3">
    <location>
        <begin position="947"/>
        <end position="988"/>
    </location>
</feature>
<dbReference type="Pfam" id="PF00400">
    <property type="entry name" value="WD40"/>
    <property type="match status" value="9"/>
</dbReference>
<dbReference type="PROSITE" id="PS00678">
    <property type="entry name" value="WD_REPEATS_1"/>
    <property type="match status" value="5"/>
</dbReference>
<dbReference type="InterPro" id="IPR020472">
    <property type="entry name" value="WD40_PAC1"/>
</dbReference>
<dbReference type="SUPFAM" id="SSF52540">
    <property type="entry name" value="P-loop containing nucleoside triphosphate hydrolases"/>
    <property type="match status" value="1"/>
</dbReference>
<dbReference type="EMBL" id="MU857656">
    <property type="protein sequence ID" value="KAK4247279.1"/>
    <property type="molecule type" value="Genomic_DNA"/>
</dbReference>
<dbReference type="PRINTS" id="PR00320">
    <property type="entry name" value="GPROTEINBRPT"/>
</dbReference>
<feature type="repeat" description="WD" evidence="3">
    <location>
        <begin position="1228"/>
        <end position="1270"/>
    </location>
</feature>
<name>A0AAN7HQ18_9PEZI</name>
<dbReference type="Gene3D" id="2.130.10.10">
    <property type="entry name" value="YVTN repeat-like/Quinoprotein amine dehydrogenase"/>
    <property type="match status" value="4"/>
</dbReference>
<dbReference type="CDD" id="cd00200">
    <property type="entry name" value="WD40"/>
    <property type="match status" value="1"/>
</dbReference>
<organism evidence="5 6">
    <name type="scientific">Corynascus novoguineensis</name>
    <dbReference type="NCBI Taxonomy" id="1126955"/>
    <lineage>
        <taxon>Eukaryota</taxon>
        <taxon>Fungi</taxon>
        <taxon>Dikarya</taxon>
        <taxon>Ascomycota</taxon>
        <taxon>Pezizomycotina</taxon>
        <taxon>Sordariomycetes</taxon>
        <taxon>Sordariomycetidae</taxon>
        <taxon>Sordariales</taxon>
        <taxon>Chaetomiaceae</taxon>
        <taxon>Corynascus</taxon>
    </lineage>
</organism>
<evidence type="ECO:0000256" key="1">
    <source>
        <dbReference type="ARBA" id="ARBA00022574"/>
    </source>
</evidence>
<comment type="caution">
    <text evidence="5">The sequence shown here is derived from an EMBL/GenBank/DDBJ whole genome shotgun (WGS) entry which is preliminary data.</text>
</comment>
<reference evidence="5" key="1">
    <citation type="journal article" date="2023" name="Mol. Phylogenet. Evol.">
        <title>Genome-scale phylogeny and comparative genomics of the fungal order Sordariales.</title>
        <authorList>
            <person name="Hensen N."/>
            <person name="Bonometti L."/>
            <person name="Westerberg I."/>
            <person name="Brannstrom I.O."/>
            <person name="Guillou S."/>
            <person name="Cros-Aarteil S."/>
            <person name="Calhoun S."/>
            <person name="Haridas S."/>
            <person name="Kuo A."/>
            <person name="Mondo S."/>
            <person name="Pangilinan J."/>
            <person name="Riley R."/>
            <person name="LaButti K."/>
            <person name="Andreopoulos B."/>
            <person name="Lipzen A."/>
            <person name="Chen C."/>
            <person name="Yan M."/>
            <person name="Daum C."/>
            <person name="Ng V."/>
            <person name="Clum A."/>
            <person name="Steindorff A."/>
            <person name="Ohm R.A."/>
            <person name="Martin F."/>
            <person name="Silar P."/>
            <person name="Natvig D.O."/>
            <person name="Lalanne C."/>
            <person name="Gautier V."/>
            <person name="Ament-Velasquez S.L."/>
            <person name="Kruys A."/>
            <person name="Hutchinson M.I."/>
            <person name="Powell A.J."/>
            <person name="Barry K."/>
            <person name="Miller A.N."/>
            <person name="Grigoriev I.V."/>
            <person name="Debuchy R."/>
            <person name="Gladieux P."/>
            <person name="Hiltunen Thoren M."/>
            <person name="Johannesson H."/>
        </authorList>
    </citation>
    <scope>NUCLEOTIDE SEQUENCE</scope>
    <source>
        <strain evidence="5">CBS 359.72</strain>
    </source>
</reference>
<protein>
    <submittedName>
        <fullName evidence="5">WD40-repeat-containing domain protein</fullName>
    </submittedName>
</protein>
<dbReference type="PROSITE" id="PS50082">
    <property type="entry name" value="WD_REPEATS_2"/>
    <property type="match status" value="10"/>
</dbReference>
<feature type="repeat" description="WD" evidence="3">
    <location>
        <begin position="1186"/>
        <end position="1227"/>
    </location>
</feature>
<evidence type="ECO:0000259" key="4">
    <source>
        <dbReference type="Pfam" id="PF24883"/>
    </source>
</evidence>
<dbReference type="InterPro" id="IPR056884">
    <property type="entry name" value="NPHP3-like_N"/>
</dbReference>
<feature type="repeat" description="WD" evidence="3">
    <location>
        <begin position="1271"/>
        <end position="1312"/>
    </location>
</feature>
<dbReference type="InterPro" id="IPR050349">
    <property type="entry name" value="WD_LIS1/nudF_dynein_reg"/>
</dbReference>
<proteinExistence type="predicted"/>
<evidence type="ECO:0000313" key="6">
    <source>
        <dbReference type="Proteomes" id="UP001303647"/>
    </source>
</evidence>
<sequence length="1351" mass="150850">MRLLRHRSDGGFEFARNLPEDKLPKHAILSHTWLLDNDKEVTFEDLALGKLPSRKEAGAAKIRFCTDQAAKDGLEYTWVDSSRCYVYLEDVSLAAKPFDHTEHTLNPSYPWKQAFRRIRWFTRGWTLQELLASKSVEFFAAEGVRLGDKTTLEQWVHEITGIPVRALRGNDLADFTVAERLSWTENRHTTRKEDKAYCLLGIFNIFMPVIYGEEDYAFTPLDEVLSTVPIASEAAFNSFNNQHEPTCLPNTRTELLAEILQWAKGHDDKCIYWLSGMAGTGKSTVARTVARLFYEQGILGARFFFSRGGGDLSNANRLITTIARQLATTIPATKRHICEAITRQKNIAEHSFRDQWDQLIIGPLSQIHGGSSPPTIVLVADALDECESERDIRVLLRIFATARSLSKIRLRIFITSRPEIAIRHSLGKILDAEREIFVLHEISSDIVNRDLSLFFKSNFSTIREERGLDEDWPGRRIIELLVEISCGLFIWASTACRFIREGRRLTMRRIFILLNGHRSGVGPEKQLDQIYTAVIRDSVHQDYNQEEKAELYGILRDVLGSIVVLSSPLSMASLTSLLDMRLSHIKETLADLHTIFHILSQPFRPIRLHHLTFRDFLLDKDRCSDLEFSVDEKEANKQLAEGCRRLMARILKRDICGLGSPGTLFKNVDPKQLGRCIPDELQYACLYWVQHYRQSGMVLSDGDEVEAICPMGKSSEMGAIVRLYHSMLEPTVNTRQLPFVKDARRFLFTFQSIIKLAPLQVYCSALMFVPPTNQLKQHFKSQMHPWMKKIWVSPADVPKPKDEFNYVNDLAFTPGGKQIASGSNTNSLAISPDGTLIAAGADDFTVTVWDLKTRAVRYALNKAYSRWVNSVIFSPDGNVLASGSMDETVALWDVATGRELKRIDNQSSCVNTTAFSPDGFSIATGSVDQMIRLWDISGSREELCLVLDSHSGCINSVRFSPNGERLVSESDDMTVKVWDRAAGTELMSLKGHTKKIMAVTFCLDGQSIVSGSEDMTVRIWDGSNGSRHYLLASSSFDDDVRLWDVKNFTPCGRLEDFDLVDDVNSGSPGGRNTQGTDGLGSPTAIVGTTLESRARSSSVITLSFSEDGRLLASGSEDGTVKFWLQESGKSSVLEGHSARINHVGFSPYGDVFCAIVSPDGKCLASCSTDTTTKLWDAATGLGLATLKGHRDIVTGIAFSPSNWFLASCSADKTILVWDLKAYEQSAVLEGHSSRVHSVAFSPGDSELLASCFEDATIRLWRWRTGSAVVGIIKGEEPIHSISFSPNPKMVAPSSVHDTVGVWDWQTGSTKGSVETGVTVRTVSFSDDGHSSSYEILFVARDWIKRNMEDFV</sequence>
<dbReference type="InterPro" id="IPR019775">
    <property type="entry name" value="WD40_repeat_CS"/>
</dbReference>
<keyword evidence="6" id="KW-1185">Reference proteome</keyword>
<dbReference type="SUPFAM" id="SSF50978">
    <property type="entry name" value="WD40 repeat-like"/>
    <property type="match status" value="2"/>
</dbReference>
<evidence type="ECO:0000256" key="2">
    <source>
        <dbReference type="ARBA" id="ARBA00022737"/>
    </source>
</evidence>
<dbReference type="Pfam" id="PF24883">
    <property type="entry name" value="NPHP3_N"/>
    <property type="match status" value="1"/>
</dbReference>
<feature type="repeat" description="WD" evidence="3">
    <location>
        <begin position="827"/>
        <end position="859"/>
    </location>
</feature>
<keyword evidence="2" id="KW-0677">Repeat</keyword>
<dbReference type="InterPro" id="IPR036322">
    <property type="entry name" value="WD40_repeat_dom_sf"/>
</dbReference>
<dbReference type="Proteomes" id="UP001303647">
    <property type="component" value="Unassembled WGS sequence"/>
</dbReference>
<gene>
    <name evidence="5" type="ORF">C7999DRAFT_41341</name>
</gene>
<feature type="repeat" description="WD" evidence="3">
    <location>
        <begin position="903"/>
        <end position="937"/>
    </location>
</feature>
<dbReference type="SMART" id="SM00320">
    <property type="entry name" value="WD40"/>
    <property type="match status" value="10"/>
</dbReference>